<dbReference type="Proteomes" id="UP000647172">
    <property type="component" value="Unassembled WGS sequence"/>
</dbReference>
<sequence length="135" mass="14588">MSEGDGIIGGMAEPATPLPPARLELSLVEARTRFVQLARLAGLTRQTTVVTEDGRPLAAIVPATARAAPEPDRPAPAAAGWIRRIDKLRAEFRRQHVGLQQALEDTWRELDRARPPGTDAAVDALRAAQADLRRG</sequence>
<evidence type="ECO:0000313" key="1">
    <source>
        <dbReference type="EMBL" id="GIE51765.1"/>
    </source>
</evidence>
<gene>
    <name evidence="1" type="ORF">Ani05nite_52990</name>
</gene>
<name>A0A919JM59_9ACTN</name>
<reference evidence="1" key="1">
    <citation type="submission" date="2021-01" db="EMBL/GenBank/DDBJ databases">
        <title>Whole genome shotgun sequence of Actinoplanes nipponensis NBRC 14063.</title>
        <authorList>
            <person name="Komaki H."/>
            <person name="Tamura T."/>
        </authorList>
    </citation>
    <scope>NUCLEOTIDE SEQUENCE</scope>
    <source>
        <strain evidence="1">NBRC 14063</strain>
    </source>
</reference>
<organism evidence="1 2">
    <name type="scientific">Actinoplanes nipponensis</name>
    <dbReference type="NCBI Taxonomy" id="135950"/>
    <lineage>
        <taxon>Bacteria</taxon>
        <taxon>Bacillati</taxon>
        <taxon>Actinomycetota</taxon>
        <taxon>Actinomycetes</taxon>
        <taxon>Micromonosporales</taxon>
        <taxon>Micromonosporaceae</taxon>
        <taxon>Actinoplanes</taxon>
    </lineage>
</organism>
<keyword evidence="2" id="KW-1185">Reference proteome</keyword>
<evidence type="ECO:0000313" key="2">
    <source>
        <dbReference type="Proteomes" id="UP000647172"/>
    </source>
</evidence>
<accession>A0A919JM59</accession>
<dbReference type="AlphaFoldDB" id="A0A919JM59"/>
<dbReference type="EMBL" id="BOMQ01000061">
    <property type="protein sequence ID" value="GIE51765.1"/>
    <property type="molecule type" value="Genomic_DNA"/>
</dbReference>
<evidence type="ECO:0008006" key="3">
    <source>
        <dbReference type="Google" id="ProtNLM"/>
    </source>
</evidence>
<protein>
    <recommendedName>
        <fullName evidence="3">Prevent-host-death family protein</fullName>
    </recommendedName>
</protein>
<comment type="caution">
    <text evidence="1">The sequence shown here is derived from an EMBL/GenBank/DDBJ whole genome shotgun (WGS) entry which is preliminary data.</text>
</comment>
<proteinExistence type="predicted"/>